<dbReference type="InterPro" id="IPR046818">
    <property type="entry name" value="MmeI_C"/>
</dbReference>
<dbReference type="EC" id="2.1.1.72" evidence="1"/>
<evidence type="ECO:0000259" key="7">
    <source>
        <dbReference type="Pfam" id="PF20465"/>
    </source>
</evidence>
<organism evidence="11 12">
    <name type="scientific">Hymenobacter psychrophilus</name>
    <dbReference type="NCBI Taxonomy" id="651662"/>
    <lineage>
        <taxon>Bacteria</taxon>
        <taxon>Pseudomonadati</taxon>
        <taxon>Bacteroidota</taxon>
        <taxon>Cytophagia</taxon>
        <taxon>Cytophagales</taxon>
        <taxon>Hymenobacteraceae</taxon>
        <taxon>Hymenobacter</taxon>
    </lineage>
</organism>
<dbReference type="Gene3D" id="3.40.50.150">
    <property type="entry name" value="Vaccinia Virus protein VP39"/>
    <property type="match status" value="1"/>
</dbReference>
<comment type="catalytic activity">
    <reaction evidence="4">
        <text>a 2'-deoxyadenosine in DNA + S-adenosyl-L-methionine = an N(6)-methyl-2'-deoxyadenosine in DNA + S-adenosyl-L-homocysteine + H(+)</text>
        <dbReference type="Rhea" id="RHEA:15197"/>
        <dbReference type="Rhea" id="RHEA-COMP:12418"/>
        <dbReference type="Rhea" id="RHEA-COMP:12419"/>
        <dbReference type="ChEBI" id="CHEBI:15378"/>
        <dbReference type="ChEBI" id="CHEBI:57856"/>
        <dbReference type="ChEBI" id="CHEBI:59789"/>
        <dbReference type="ChEBI" id="CHEBI:90615"/>
        <dbReference type="ChEBI" id="CHEBI:90616"/>
        <dbReference type="EC" id="2.1.1.72"/>
    </reaction>
</comment>
<dbReference type="Pfam" id="PF20467">
    <property type="entry name" value="MmeI_C"/>
    <property type="match status" value="1"/>
</dbReference>
<dbReference type="InterPro" id="IPR046820">
    <property type="entry name" value="MmeI_TRD"/>
</dbReference>
<proteinExistence type="predicted"/>
<dbReference type="EMBL" id="FNOV01000027">
    <property type="protein sequence ID" value="SDY98344.1"/>
    <property type="molecule type" value="Genomic_DNA"/>
</dbReference>
<gene>
    <name evidence="11" type="ORF">SAMN04488069_1273</name>
</gene>
<dbReference type="OrthoDB" id="32195at2"/>
<keyword evidence="5" id="KW-0175">Coiled coil</keyword>
<feature type="domain" description="MmeI-like DNA-methyltransferase" evidence="10">
    <location>
        <begin position="333"/>
        <end position="596"/>
    </location>
</feature>
<evidence type="ECO:0000256" key="3">
    <source>
        <dbReference type="ARBA" id="ARBA00022679"/>
    </source>
</evidence>
<feature type="domain" description="MmeI-like C-terminal" evidence="9">
    <location>
        <begin position="825"/>
        <end position="903"/>
    </location>
</feature>
<dbReference type="InterPro" id="IPR046816">
    <property type="entry name" value="MmeI_Mtase"/>
</dbReference>
<dbReference type="GO" id="GO:0032259">
    <property type="term" value="P:methylation"/>
    <property type="evidence" value="ECO:0007669"/>
    <property type="project" value="UniProtKB-KW"/>
</dbReference>
<dbReference type="InterPro" id="IPR050953">
    <property type="entry name" value="N4_N6_ade-DNA_methylase"/>
</dbReference>
<keyword evidence="2 11" id="KW-0489">Methyltransferase</keyword>
<accession>A0A1H3PB33</accession>
<evidence type="ECO:0000256" key="2">
    <source>
        <dbReference type="ARBA" id="ARBA00022603"/>
    </source>
</evidence>
<dbReference type="Pfam" id="PF20466">
    <property type="entry name" value="MmeI_TRD"/>
    <property type="match status" value="1"/>
</dbReference>
<dbReference type="InterPro" id="IPR002052">
    <property type="entry name" value="DNA_methylase_N6_adenine_CS"/>
</dbReference>
<dbReference type="GO" id="GO:0003676">
    <property type="term" value="F:nucleic acid binding"/>
    <property type="evidence" value="ECO:0007669"/>
    <property type="project" value="InterPro"/>
</dbReference>
<dbReference type="PANTHER" id="PTHR33841:SF1">
    <property type="entry name" value="DNA METHYLTRANSFERASE A"/>
    <property type="match status" value="1"/>
</dbReference>
<keyword evidence="3" id="KW-0808">Transferase</keyword>
<dbReference type="GO" id="GO:0009007">
    <property type="term" value="F:site-specific DNA-methyltransferase (adenine-specific) activity"/>
    <property type="evidence" value="ECO:0007669"/>
    <property type="project" value="UniProtKB-EC"/>
</dbReference>
<evidence type="ECO:0000256" key="5">
    <source>
        <dbReference type="SAM" id="Coils"/>
    </source>
</evidence>
<dbReference type="PROSITE" id="PS00092">
    <property type="entry name" value="N6_MTASE"/>
    <property type="match status" value="1"/>
</dbReference>
<dbReference type="Pfam" id="PF20465">
    <property type="entry name" value="MmeI_hel"/>
    <property type="match status" value="1"/>
</dbReference>
<evidence type="ECO:0000259" key="10">
    <source>
        <dbReference type="Pfam" id="PF20473"/>
    </source>
</evidence>
<dbReference type="Pfam" id="PF20464">
    <property type="entry name" value="MmeI_N"/>
    <property type="match status" value="1"/>
</dbReference>
<dbReference type="RefSeq" id="WP_092743906.1">
    <property type="nucleotide sequence ID" value="NZ_FNOV01000027.1"/>
</dbReference>
<dbReference type="InterPro" id="IPR046819">
    <property type="entry name" value="MmeI_hel"/>
</dbReference>
<dbReference type="InterPro" id="IPR029063">
    <property type="entry name" value="SAM-dependent_MTases_sf"/>
</dbReference>
<dbReference type="Proteomes" id="UP000199249">
    <property type="component" value="Unassembled WGS sequence"/>
</dbReference>
<dbReference type="AlphaFoldDB" id="A0A1H3PB33"/>
<name>A0A1H3PB33_9BACT</name>
<evidence type="ECO:0000256" key="1">
    <source>
        <dbReference type="ARBA" id="ARBA00011900"/>
    </source>
</evidence>
<sequence>MALSLSELKDRAIRFAQEWQGETREHAEAKAFWGDFFNVFGVNRRRVATFEEPVKKLSGQQGFIDLLWKGTLLVEHKSRGKDLDKAVQQAKDYFPGLKDHELPKYILVSDFARFRLYDLDEGTNYDFPLEELHQHLHLFSFLTGYQKRQYKDEDPANIKAAELMGELHDALLRDGYHGHKLEVLLVRILFCLFAEDTAIFEKDAFRAFLEENTREDGSDVGAQLAQWFSVLDKPNHERQRHLPAHLQALPYVNGSLFTEFFEFPAFDQALREQLIRCTYFDWSRISPAIFGSLFQSVTDPVKRRNLGAHYTSETNILKVIQGLFLDELRQELAQAGQNRQRLDQLHRRLEKVRFLDPSCGCGNFLVVTYRELRLLEQEILERLFAAQVATGQTVDLALYARVQVDQAYGIEVEEFPARIAEVAMWLMDHQLNLRLSEAFGNLYLRLPLTRTARIVHGNALTTDWETVAPKDQLTYILGNPPFIGQAWQTVQQKAEVAAVAKGLKSVGALDYVSAWLLKAAQYIQDTAVKVAFVSTNSITQGEQVSILWGELMQKHGVKIHFAHRTFKWSNEARGNANVFCVIVGFGLDEPKQCALYDYPTPTSEPLKRMVPHINAYLVDAADVFIGNRTKPVSNVPQMIWGNKPSDGGFLVLTPDEKEELLSKEPGAAPWVRKYLGGEELIRGTERWCLWLVDISPSELQKLPLVKARVEAVRQSRLASKAPSTQKRAATPTLFVQIAQPASDYLAIPEVSSERRTYIPIGFLPKAVIASNKLQMVPDATPYLFGVLTSAMHMAWMRYTCGRLESRFSYSNSLVYNNFPFPATPSPKQVTGVEAAAQVVLAARAQFPDASLATLYDPLTMPPALVKAHQQLDRAVDQCYRSAAFPTELSRLEYLFDEYRRLTEPVLGNVGAAPKSKRKPKAIA</sequence>
<keyword evidence="12" id="KW-1185">Reference proteome</keyword>
<dbReference type="PANTHER" id="PTHR33841">
    <property type="entry name" value="DNA METHYLTRANSFERASE YEEA-RELATED"/>
    <property type="match status" value="1"/>
</dbReference>
<feature type="domain" description="MmeI-like helicase spacer" evidence="7">
    <location>
        <begin position="179"/>
        <end position="257"/>
    </location>
</feature>
<evidence type="ECO:0000259" key="9">
    <source>
        <dbReference type="Pfam" id="PF20467"/>
    </source>
</evidence>
<evidence type="ECO:0000313" key="12">
    <source>
        <dbReference type="Proteomes" id="UP000199249"/>
    </source>
</evidence>
<evidence type="ECO:0000256" key="4">
    <source>
        <dbReference type="ARBA" id="ARBA00047942"/>
    </source>
</evidence>
<evidence type="ECO:0000259" key="8">
    <source>
        <dbReference type="Pfam" id="PF20466"/>
    </source>
</evidence>
<feature type="domain" description="MmeI-like N-terminal" evidence="6">
    <location>
        <begin position="11"/>
        <end position="174"/>
    </location>
</feature>
<feature type="domain" description="MmeI-like target recognition" evidence="8">
    <location>
        <begin position="620"/>
        <end position="822"/>
    </location>
</feature>
<feature type="coiled-coil region" evidence="5">
    <location>
        <begin position="325"/>
        <end position="352"/>
    </location>
</feature>
<dbReference type="Pfam" id="PF20473">
    <property type="entry name" value="MmeI_Mtase"/>
    <property type="match status" value="1"/>
</dbReference>
<dbReference type="SUPFAM" id="SSF53335">
    <property type="entry name" value="S-adenosyl-L-methionine-dependent methyltransferases"/>
    <property type="match status" value="1"/>
</dbReference>
<evidence type="ECO:0000259" key="6">
    <source>
        <dbReference type="Pfam" id="PF20464"/>
    </source>
</evidence>
<protein>
    <recommendedName>
        <fullName evidence="1">site-specific DNA-methyltransferase (adenine-specific)</fullName>
        <ecNumber evidence="1">2.1.1.72</ecNumber>
    </recommendedName>
</protein>
<dbReference type="STRING" id="651662.SAMN04488069_1273"/>
<dbReference type="InterPro" id="IPR046817">
    <property type="entry name" value="MmeI_N"/>
</dbReference>
<reference evidence="12" key="1">
    <citation type="submission" date="2016-10" db="EMBL/GenBank/DDBJ databases">
        <authorList>
            <person name="Varghese N."/>
            <person name="Submissions S."/>
        </authorList>
    </citation>
    <scope>NUCLEOTIDE SEQUENCE [LARGE SCALE GENOMIC DNA]</scope>
    <source>
        <strain evidence="12">CGMCC 1.8975</strain>
    </source>
</reference>
<evidence type="ECO:0000313" key="11">
    <source>
        <dbReference type="EMBL" id="SDY98344.1"/>
    </source>
</evidence>